<dbReference type="Pfam" id="PF14137">
    <property type="entry name" value="DUF4304"/>
    <property type="match status" value="1"/>
</dbReference>
<sequence>MASSAQDAYEVLVEDFLSPALRDRDFKGSSGIYELPSASHWKRLSLQKSLYNDRDEIAFAANLLVVRRDLWDEMRARESMQHSVPRPGTLYNDPVEFMRLAPADDSDHWWQVSPRTDAASLAKDFMDLLDRFGIPWLDAKSA</sequence>
<evidence type="ECO:0000313" key="2">
    <source>
        <dbReference type="Proteomes" id="UP001316184"/>
    </source>
</evidence>
<name>A0ABY5ME26_9ACTN</name>
<evidence type="ECO:0000313" key="1">
    <source>
        <dbReference type="EMBL" id="UUP15489.1"/>
    </source>
</evidence>
<dbReference type="RefSeq" id="WP_255669838.1">
    <property type="nucleotide sequence ID" value="NZ_CP102173.1"/>
</dbReference>
<accession>A0ABY5ME26</accession>
<organism evidence="1 2">
    <name type="scientific">Aeromicrobium wangtongii</name>
    <dbReference type="NCBI Taxonomy" id="2969247"/>
    <lineage>
        <taxon>Bacteria</taxon>
        <taxon>Bacillati</taxon>
        <taxon>Actinomycetota</taxon>
        <taxon>Actinomycetes</taxon>
        <taxon>Propionibacteriales</taxon>
        <taxon>Nocardioidaceae</taxon>
        <taxon>Aeromicrobium</taxon>
    </lineage>
</organism>
<dbReference type="InterPro" id="IPR025412">
    <property type="entry name" value="DUF4304"/>
</dbReference>
<dbReference type="Proteomes" id="UP001316184">
    <property type="component" value="Chromosome"/>
</dbReference>
<proteinExistence type="predicted"/>
<reference evidence="1 2" key="1">
    <citation type="submission" date="2022-08" db="EMBL/GenBank/DDBJ databases">
        <title>novel species in genus Aeromicrobium.</title>
        <authorList>
            <person name="Ye L."/>
        </authorList>
    </citation>
    <scope>NUCLEOTIDE SEQUENCE [LARGE SCALE GENOMIC DNA]</scope>
    <source>
        <strain evidence="2">zg-Y1379</strain>
    </source>
</reference>
<dbReference type="EMBL" id="CP102173">
    <property type="protein sequence ID" value="UUP15489.1"/>
    <property type="molecule type" value="Genomic_DNA"/>
</dbReference>
<keyword evidence="2" id="KW-1185">Reference proteome</keyword>
<gene>
    <name evidence="1" type="ORF">NQV15_06305</name>
</gene>
<protein>
    <submittedName>
        <fullName evidence="1">DUF4304 domain-containing protein</fullName>
    </submittedName>
</protein>